<evidence type="ECO:0000256" key="7">
    <source>
        <dbReference type="ARBA" id="ARBA00022490"/>
    </source>
</evidence>
<dbReference type="Pfam" id="PF21974">
    <property type="entry name" value="SPN1_m3Gcap_bd"/>
    <property type="match status" value="1"/>
</dbReference>
<evidence type="ECO:0000256" key="10">
    <source>
        <dbReference type="SAM" id="MobiDB-lite"/>
    </source>
</evidence>
<dbReference type="GO" id="GO:0061015">
    <property type="term" value="P:snRNA import into nucleus"/>
    <property type="evidence" value="ECO:0007669"/>
    <property type="project" value="InterPro"/>
</dbReference>
<comment type="similarity">
    <text evidence="4">Belongs to the snurportin family.</text>
</comment>
<evidence type="ECO:0000313" key="12">
    <source>
        <dbReference type="EMBL" id="KAA8497177.1"/>
    </source>
</evidence>
<evidence type="ECO:0000256" key="9">
    <source>
        <dbReference type="ARBA" id="ARBA00023242"/>
    </source>
</evidence>
<evidence type="ECO:0000256" key="4">
    <source>
        <dbReference type="ARBA" id="ARBA00007540"/>
    </source>
</evidence>
<dbReference type="Proteomes" id="UP000324585">
    <property type="component" value="Unassembled WGS sequence"/>
</dbReference>
<proteinExistence type="inferred from homology"/>
<feature type="region of interest" description="Disordered" evidence="10">
    <location>
        <begin position="147"/>
        <end position="182"/>
    </location>
</feature>
<sequence>MWRLLDGDEEELEYRRRLVLFCGCAGCLWICLDHLQRLKRIPAWVEVRRHGNGNQHQLLLSGTDSLGESLDKLDLSLGGVWCEQVIVRGQRRSMASTESSSGREYKARRYADARARLESARLAFQERQQERRDALIAALRSAVRWSEHAPTHAQEEKSLQDEAHPGSADSEEMKRLAKPQQKRQRMWEMPLMLPDWMVDAPDNLHDMWYVRARPDGKHAILIAERASRGVVLMNKHGKVMRRYSAANVPHAFREMRDTTILDCVVPYAGQYEERNLVFVLDVMMWNGMSLYDCTAEFRMHWLASNHESLYDDDASSDADTLLPVFVPFYPADAEHIRACYHNDTISAAVRDDWSRAIPSMLDPSIRFHQDGLMFYEKESYYVLGPSPLVLLWKDVHSSPYYIETLPEPPLDPQAPPESLPLIITLSLDHVGMLVTGDVPPHALAAVSEVKATSDDICRGEDTACDQAHESDGDHKRPDLKPGRLYNFRLVNVRDFCGMYDELHAVLEKHDSQPNFARRVADTFSRILFQCHARVSPLQIDHLT</sequence>
<feature type="compositionally biased region" description="Basic and acidic residues" evidence="10">
    <location>
        <begin position="147"/>
        <end position="164"/>
    </location>
</feature>
<evidence type="ECO:0000256" key="3">
    <source>
        <dbReference type="ARBA" id="ARBA00004496"/>
    </source>
</evidence>
<comment type="function">
    <text evidence="1">Functions as an U snRNP-specific nuclear import adapter. Involved in the trimethylguanosine (m3G)-cap-dependent nuclear import of U snRNPs. Binds specifically to the terminal m3G-cap U snRNAs.</text>
</comment>
<evidence type="ECO:0000256" key="1">
    <source>
        <dbReference type="ARBA" id="ARBA00003975"/>
    </source>
</evidence>
<dbReference type="SUPFAM" id="SSF56091">
    <property type="entry name" value="DNA ligase/mRNA capping enzyme, catalytic domain"/>
    <property type="match status" value="1"/>
</dbReference>
<keyword evidence="6" id="KW-0813">Transport</keyword>
<evidence type="ECO:0000256" key="5">
    <source>
        <dbReference type="ARBA" id="ARBA00016034"/>
    </source>
</evidence>
<dbReference type="InterPro" id="IPR047857">
    <property type="entry name" value="Snurportin1_C"/>
</dbReference>
<dbReference type="Gene3D" id="3.30.470.30">
    <property type="entry name" value="DNA ligase/mRNA capping enzyme"/>
    <property type="match status" value="1"/>
</dbReference>
<dbReference type="OrthoDB" id="10003593at2759"/>
<gene>
    <name evidence="12" type="ORF">FVE85_0906</name>
</gene>
<keyword evidence="8" id="KW-0694">RNA-binding</keyword>
<dbReference type="PANTHER" id="PTHR13403:SF6">
    <property type="entry name" value="SNURPORTIN-1"/>
    <property type="match status" value="1"/>
</dbReference>
<keyword evidence="7" id="KW-0963">Cytoplasm</keyword>
<evidence type="ECO:0000256" key="6">
    <source>
        <dbReference type="ARBA" id="ARBA00022448"/>
    </source>
</evidence>
<reference evidence="13" key="1">
    <citation type="journal article" date="2019" name="Nat. Commun.">
        <title>Expansion of phycobilisome linker gene families in mesophilic red algae.</title>
        <authorList>
            <person name="Lee J."/>
            <person name="Kim D."/>
            <person name="Bhattacharya D."/>
            <person name="Yoon H.S."/>
        </authorList>
    </citation>
    <scope>NUCLEOTIDE SEQUENCE [LARGE SCALE GENOMIC DNA]</scope>
    <source>
        <strain evidence="13">CCMP 1328</strain>
    </source>
</reference>
<dbReference type="GO" id="GO:0005737">
    <property type="term" value="C:cytoplasm"/>
    <property type="evidence" value="ECO:0007669"/>
    <property type="project" value="UniProtKB-SubCell"/>
</dbReference>
<feature type="domain" description="Snurportin-1 m3G cap-binding" evidence="11">
    <location>
        <begin position="191"/>
        <end position="390"/>
    </location>
</feature>
<dbReference type="AlphaFoldDB" id="A0A5J4Z3H5"/>
<name>A0A5J4Z3H5_PORPP</name>
<dbReference type="PANTHER" id="PTHR13403">
    <property type="entry name" value="SNURPORTIN1 RNUT1 PROTEIN RNA, U TRANSPORTER 1"/>
    <property type="match status" value="1"/>
</dbReference>
<dbReference type="GO" id="GO:0005634">
    <property type="term" value="C:nucleus"/>
    <property type="evidence" value="ECO:0007669"/>
    <property type="project" value="UniProtKB-SubCell"/>
</dbReference>
<keyword evidence="13" id="KW-1185">Reference proteome</keyword>
<comment type="caution">
    <text evidence="12">The sequence shown here is derived from an EMBL/GenBank/DDBJ whole genome shotgun (WGS) entry which is preliminary data.</text>
</comment>
<evidence type="ECO:0000256" key="2">
    <source>
        <dbReference type="ARBA" id="ARBA00004123"/>
    </source>
</evidence>
<dbReference type="EMBL" id="VRMN01000002">
    <property type="protein sequence ID" value="KAA8497177.1"/>
    <property type="molecule type" value="Genomic_DNA"/>
</dbReference>
<evidence type="ECO:0000313" key="13">
    <source>
        <dbReference type="Proteomes" id="UP000324585"/>
    </source>
</evidence>
<protein>
    <recommendedName>
        <fullName evidence="5">Snurportin-1</fullName>
    </recommendedName>
</protein>
<evidence type="ECO:0000259" key="11">
    <source>
        <dbReference type="Pfam" id="PF21974"/>
    </source>
</evidence>
<comment type="subcellular location">
    <subcellularLocation>
        <location evidence="3">Cytoplasm</location>
    </subcellularLocation>
    <subcellularLocation>
        <location evidence="2">Nucleus</location>
    </subcellularLocation>
</comment>
<keyword evidence="9" id="KW-0539">Nucleus</keyword>
<dbReference type="InterPro" id="IPR017336">
    <property type="entry name" value="Snurportin-1"/>
</dbReference>
<evidence type="ECO:0000256" key="8">
    <source>
        <dbReference type="ARBA" id="ARBA00022884"/>
    </source>
</evidence>
<dbReference type="GO" id="GO:0003723">
    <property type="term" value="F:RNA binding"/>
    <property type="evidence" value="ECO:0007669"/>
    <property type="project" value="UniProtKB-KW"/>
</dbReference>
<accession>A0A5J4Z3H5</accession>
<organism evidence="12 13">
    <name type="scientific">Porphyridium purpureum</name>
    <name type="common">Red alga</name>
    <name type="synonym">Porphyridium cruentum</name>
    <dbReference type="NCBI Taxonomy" id="35688"/>
    <lineage>
        <taxon>Eukaryota</taxon>
        <taxon>Rhodophyta</taxon>
        <taxon>Bangiophyceae</taxon>
        <taxon>Porphyridiales</taxon>
        <taxon>Porphyridiaceae</taxon>
        <taxon>Porphyridium</taxon>
    </lineage>
</organism>